<dbReference type="RefSeq" id="WP_011646300.1">
    <property type="nucleotide sequence ID" value="NZ_ARYI01000002.1"/>
</dbReference>
<dbReference type="InterPro" id="IPR014748">
    <property type="entry name" value="Enoyl-CoA_hydra_C"/>
</dbReference>
<evidence type="ECO:0000313" key="2">
    <source>
        <dbReference type="EMBL" id="KCZ95767.1"/>
    </source>
</evidence>
<keyword evidence="2" id="KW-0413">Isomerase</keyword>
<dbReference type="SUPFAM" id="SSF52096">
    <property type="entry name" value="ClpP/crotonase"/>
    <property type="match status" value="1"/>
</dbReference>
<dbReference type="Gene3D" id="1.10.12.10">
    <property type="entry name" value="Lyase 2-enoyl-coa Hydratase, Chain A, domain 2"/>
    <property type="match status" value="1"/>
</dbReference>
<dbReference type="CDD" id="cd06558">
    <property type="entry name" value="crotonase-like"/>
    <property type="match status" value="1"/>
</dbReference>
<dbReference type="OrthoDB" id="9795613at2"/>
<organism evidence="2 3">
    <name type="scientific">Hyphomonas hirschiana VP5</name>
    <dbReference type="NCBI Taxonomy" id="1280951"/>
    <lineage>
        <taxon>Bacteria</taxon>
        <taxon>Pseudomonadati</taxon>
        <taxon>Pseudomonadota</taxon>
        <taxon>Alphaproteobacteria</taxon>
        <taxon>Hyphomonadales</taxon>
        <taxon>Hyphomonadaceae</taxon>
        <taxon>Hyphomonas</taxon>
    </lineage>
</organism>
<dbReference type="EMBL" id="ARYI01000002">
    <property type="protein sequence ID" value="KCZ95767.1"/>
    <property type="molecule type" value="Genomic_DNA"/>
</dbReference>
<dbReference type="InterPro" id="IPR029045">
    <property type="entry name" value="ClpP/crotonase-like_dom_sf"/>
</dbReference>
<gene>
    <name evidence="2" type="ORF">HHI_03312</name>
</gene>
<dbReference type="Pfam" id="PF00378">
    <property type="entry name" value="ECH_1"/>
    <property type="match status" value="1"/>
</dbReference>
<dbReference type="InterPro" id="IPR051683">
    <property type="entry name" value="Enoyl-CoA_Hydratase/Isomerase"/>
</dbReference>
<dbReference type="PANTHER" id="PTHR42964:SF1">
    <property type="entry name" value="POLYKETIDE BIOSYNTHESIS ENOYL-COA HYDRATASE PKSH-RELATED"/>
    <property type="match status" value="1"/>
</dbReference>
<protein>
    <submittedName>
        <fullName evidence="2">Enoyl-CoA hydratase/isomerase family protein</fullName>
    </submittedName>
</protein>
<dbReference type="PANTHER" id="PTHR42964">
    <property type="entry name" value="ENOYL-COA HYDRATASE"/>
    <property type="match status" value="1"/>
</dbReference>
<sequence>MRDAVYDLIRFEATEEGLAVVTLHRPDVHNAFNAELIAELTDVFTMISEQPSIRMMILRGEGKSFSAGADLNWMERASTHSREDNETDAMRLADMLRRLYEMPQMTLALVQGAAMGGGAGLVAACDVAIAKAGTQFRFSEVRLGLTPATISPFVIQAIGPRWAKALFVTADGFDAAYAEKIGLVHYVAETDEQMGELQEHIARLVFSAAPGAIADAKQLVADVTGMEIDNSLMHTTAKRIAARRVSDEGKEGIAAFLEKRTPSWKA</sequence>
<comment type="similarity">
    <text evidence="1">Belongs to the enoyl-CoA hydratase/isomerase family.</text>
</comment>
<dbReference type="Gene3D" id="3.90.226.10">
    <property type="entry name" value="2-enoyl-CoA Hydratase, Chain A, domain 1"/>
    <property type="match status" value="1"/>
</dbReference>
<dbReference type="InterPro" id="IPR001753">
    <property type="entry name" value="Enoyl-CoA_hydra/iso"/>
</dbReference>
<dbReference type="GO" id="GO:0016853">
    <property type="term" value="F:isomerase activity"/>
    <property type="evidence" value="ECO:0007669"/>
    <property type="project" value="UniProtKB-KW"/>
</dbReference>
<keyword evidence="3" id="KW-1185">Reference proteome</keyword>
<name>A0A059FZ76_9PROT</name>
<accession>A0A059FZ76</accession>
<dbReference type="AlphaFoldDB" id="A0A059FZ76"/>
<reference evidence="2 3" key="1">
    <citation type="submission" date="2013-04" db="EMBL/GenBank/DDBJ databases">
        <title>Hyphomonas hirschiana VP5 Genome Sequencing.</title>
        <authorList>
            <person name="Lai Q."/>
            <person name="Shao Z."/>
        </authorList>
    </citation>
    <scope>NUCLEOTIDE SEQUENCE [LARGE SCALE GENOMIC DNA]</scope>
    <source>
        <strain evidence="2 3">VP5</strain>
    </source>
</reference>
<evidence type="ECO:0000313" key="3">
    <source>
        <dbReference type="Proteomes" id="UP000025061"/>
    </source>
</evidence>
<comment type="caution">
    <text evidence="2">The sequence shown here is derived from an EMBL/GenBank/DDBJ whole genome shotgun (WGS) entry which is preliminary data.</text>
</comment>
<dbReference type="Proteomes" id="UP000025061">
    <property type="component" value="Unassembled WGS sequence"/>
</dbReference>
<evidence type="ECO:0000256" key="1">
    <source>
        <dbReference type="ARBA" id="ARBA00005254"/>
    </source>
</evidence>
<proteinExistence type="inferred from homology"/>
<dbReference type="PATRIC" id="fig|1280951.3.peg.672"/>